<feature type="region of interest" description="Disordered" evidence="1">
    <location>
        <begin position="121"/>
        <end position="149"/>
    </location>
</feature>
<reference evidence="2 3" key="1">
    <citation type="submission" date="2024-02" db="EMBL/GenBank/DDBJ databases">
        <title>Rhodopirellula caenicola NBRC 110016.</title>
        <authorList>
            <person name="Ichikawa N."/>
            <person name="Katano-Makiyama Y."/>
            <person name="Hidaka K."/>
        </authorList>
    </citation>
    <scope>NUCLEOTIDE SEQUENCE [LARGE SCALE GENOMIC DNA]</scope>
    <source>
        <strain evidence="2 3">NBRC 110016</strain>
    </source>
</reference>
<dbReference type="PANTHER" id="PTHR34322:SF2">
    <property type="entry name" value="TRANSPOSASE IS200-LIKE DOMAIN-CONTAINING PROTEIN"/>
    <property type="match status" value="1"/>
</dbReference>
<organism evidence="2 3">
    <name type="scientific">Novipirellula caenicola</name>
    <dbReference type="NCBI Taxonomy" id="1536901"/>
    <lineage>
        <taxon>Bacteria</taxon>
        <taxon>Pseudomonadati</taxon>
        <taxon>Planctomycetota</taxon>
        <taxon>Planctomycetia</taxon>
        <taxon>Pirellulales</taxon>
        <taxon>Pirellulaceae</taxon>
        <taxon>Novipirellula</taxon>
    </lineage>
</organism>
<gene>
    <name evidence="2" type="ORF">Rcae01_02714</name>
</gene>
<name>A0ABP9VQ26_9BACT</name>
<keyword evidence="3" id="KW-1185">Reference proteome</keyword>
<sequence>MPRRNRADEAGSIYIALNRGNSRQTVFRKDEDYEAFLCVLAEGLERYLVDSFLVLPHAQSLAPCPAANQDRRMGRMLRWVTATQTQRYHAPYHTSGDGHLYQSRIKIFPIQNDAHVLVSGLPSVPEEDPENVRGNKTFPFTRRRNHSTC</sequence>
<protein>
    <submittedName>
        <fullName evidence="2">Uncharacterized protein</fullName>
    </submittedName>
</protein>
<comment type="caution">
    <text evidence="2">The sequence shown here is derived from an EMBL/GenBank/DDBJ whole genome shotgun (WGS) entry which is preliminary data.</text>
</comment>
<evidence type="ECO:0000313" key="3">
    <source>
        <dbReference type="Proteomes" id="UP001416858"/>
    </source>
</evidence>
<dbReference type="Proteomes" id="UP001416858">
    <property type="component" value="Unassembled WGS sequence"/>
</dbReference>
<evidence type="ECO:0000256" key="1">
    <source>
        <dbReference type="SAM" id="MobiDB-lite"/>
    </source>
</evidence>
<dbReference type="PANTHER" id="PTHR34322">
    <property type="entry name" value="TRANSPOSASE, Y1_TNP DOMAIN-CONTAINING"/>
    <property type="match status" value="1"/>
</dbReference>
<evidence type="ECO:0000313" key="2">
    <source>
        <dbReference type="EMBL" id="GAA5507259.1"/>
    </source>
</evidence>
<dbReference type="EMBL" id="BAABRO010000005">
    <property type="protein sequence ID" value="GAA5507259.1"/>
    <property type="molecule type" value="Genomic_DNA"/>
</dbReference>
<proteinExistence type="predicted"/>
<accession>A0ABP9VQ26</accession>